<comment type="caution">
    <text evidence="8">The sequence shown here is derived from an EMBL/GenBank/DDBJ whole genome shotgun (WGS) entry which is preliminary data.</text>
</comment>
<keyword evidence="2" id="KW-0479">Metal-binding</keyword>
<dbReference type="PANTHER" id="PTHR43728:SF1">
    <property type="entry name" value="FE-S OXIDOREDUCTASE"/>
    <property type="match status" value="1"/>
</dbReference>
<keyword evidence="9" id="KW-1185">Reference proteome</keyword>
<feature type="domain" description="Arsenosugar biosynthesis radical SAM protein ArsS-like C-terminal" evidence="7">
    <location>
        <begin position="304"/>
        <end position="457"/>
    </location>
</feature>
<dbReference type="GO" id="GO:0003824">
    <property type="term" value="F:catalytic activity"/>
    <property type="evidence" value="ECO:0007669"/>
    <property type="project" value="InterPro"/>
</dbReference>
<gene>
    <name evidence="8" type="ORF">Agub_g671</name>
</gene>
<dbReference type="AlphaFoldDB" id="A0AAD3HGM3"/>
<evidence type="ECO:0008006" key="10">
    <source>
        <dbReference type="Google" id="ProtNLM"/>
    </source>
</evidence>
<dbReference type="NCBIfam" id="TIGR04167">
    <property type="entry name" value="rSAM_SeCys"/>
    <property type="match status" value="1"/>
</dbReference>
<evidence type="ECO:0000313" key="9">
    <source>
        <dbReference type="Proteomes" id="UP001054857"/>
    </source>
</evidence>
<dbReference type="PANTHER" id="PTHR43728">
    <property type="entry name" value="SLR0304 PROTEIN"/>
    <property type="match status" value="1"/>
</dbReference>
<evidence type="ECO:0000259" key="6">
    <source>
        <dbReference type="Pfam" id="PF04055"/>
    </source>
</evidence>
<dbReference type="SUPFAM" id="SSF102114">
    <property type="entry name" value="Radical SAM enzymes"/>
    <property type="match status" value="1"/>
</dbReference>
<dbReference type="InterPro" id="IPR058240">
    <property type="entry name" value="rSAM_sf"/>
</dbReference>
<evidence type="ECO:0000259" key="7">
    <source>
        <dbReference type="Pfam" id="PF12345"/>
    </source>
</evidence>
<dbReference type="EMBL" id="BMAR01000001">
    <property type="protein sequence ID" value="GFR40117.1"/>
    <property type="molecule type" value="Genomic_DNA"/>
</dbReference>
<evidence type="ECO:0000256" key="5">
    <source>
        <dbReference type="SAM" id="MobiDB-lite"/>
    </source>
</evidence>
<organism evidence="8 9">
    <name type="scientific">Astrephomene gubernaculifera</name>
    <dbReference type="NCBI Taxonomy" id="47775"/>
    <lineage>
        <taxon>Eukaryota</taxon>
        <taxon>Viridiplantae</taxon>
        <taxon>Chlorophyta</taxon>
        <taxon>core chlorophytes</taxon>
        <taxon>Chlorophyceae</taxon>
        <taxon>CS clade</taxon>
        <taxon>Chlamydomonadales</taxon>
        <taxon>Astrephomenaceae</taxon>
        <taxon>Astrephomene</taxon>
    </lineage>
</organism>
<keyword evidence="4" id="KW-0411">Iron-sulfur</keyword>
<dbReference type="InterPro" id="IPR007197">
    <property type="entry name" value="rSAM"/>
</dbReference>
<name>A0AAD3HGM3_9CHLO</name>
<dbReference type="InterPro" id="IPR013785">
    <property type="entry name" value="Aldolase_TIM"/>
</dbReference>
<protein>
    <recommendedName>
        <fullName evidence="10">Fe-S oxidoreductase</fullName>
    </recommendedName>
</protein>
<evidence type="ECO:0000256" key="3">
    <source>
        <dbReference type="ARBA" id="ARBA00023004"/>
    </source>
</evidence>
<dbReference type="CDD" id="cd01335">
    <property type="entry name" value="Radical_SAM"/>
    <property type="match status" value="1"/>
</dbReference>
<dbReference type="Proteomes" id="UP001054857">
    <property type="component" value="Unassembled WGS sequence"/>
</dbReference>
<accession>A0AAD3HGM3</accession>
<keyword evidence="1" id="KW-0949">S-adenosyl-L-methionine</keyword>
<feature type="region of interest" description="Disordered" evidence="5">
    <location>
        <begin position="400"/>
        <end position="419"/>
    </location>
</feature>
<dbReference type="Pfam" id="PF04055">
    <property type="entry name" value="Radical_SAM"/>
    <property type="match status" value="1"/>
</dbReference>
<dbReference type="Gene3D" id="3.20.20.70">
    <property type="entry name" value="Aldolase class I"/>
    <property type="match status" value="1"/>
</dbReference>
<evidence type="ECO:0000256" key="2">
    <source>
        <dbReference type="ARBA" id="ARBA00022723"/>
    </source>
</evidence>
<proteinExistence type="predicted"/>
<dbReference type="SFLD" id="SFLDS00029">
    <property type="entry name" value="Radical_SAM"/>
    <property type="match status" value="1"/>
</dbReference>
<evidence type="ECO:0000256" key="1">
    <source>
        <dbReference type="ARBA" id="ARBA00022691"/>
    </source>
</evidence>
<evidence type="ECO:0000313" key="8">
    <source>
        <dbReference type="EMBL" id="GFR40117.1"/>
    </source>
</evidence>
<dbReference type="GO" id="GO:0051536">
    <property type="term" value="F:iron-sulfur cluster binding"/>
    <property type="evidence" value="ECO:0007669"/>
    <property type="project" value="UniProtKB-KW"/>
</dbReference>
<dbReference type="InterPro" id="IPR026351">
    <property type="entry name" value="rSAM_ArsS-like"/>
</dbReference>
<sequence>MKVASPPTHDFVHKRTARCKPFALDHQQPRQRRRPAVIPSPLQRLAQACALSPTSSGEANPLPHDEERTSLIPQTLREMEEDVELQEHLTTLAAAGQQALTREERLKRQRSLDALGAPSFYATCKSRGVAPLRRAAARTLQLNIGLLCNQACSHCHVESSPRRTQEQASRAVVDRCLELLAEAATRGSAVTTLDITGGAPELNENFRYLVQRAAPLGVEIIDRCNLTVLLEPGQEDLVAFLAAHKVRIVASLPCYSASNVDAQRGRGVFERSIAALRALNAAGYGQPGSGLQLDLVYNPGGAFLAPPQAKLEAAYRSELGQAYGISFSRLLALNNMPIKRFADWLVRRGQLQAYMGTLVEAFNAEAGAALMCRDTVSVRWDGTVYDCDFNQQLDMAIMQQQQQPGEEAEAGSGAGASSRPLSIWDISSLKQLTGRPIRCDNHCYGCTAGSGSSCQGAVA</sequence>
<evidence type="ECO:0000256" key="4">
    <source>
        <dbReference type="ARBA" id="ARBA00023014"/>
    </source>
</evidence>
<dbReference type="GO" id="GO:0046872">
    <property type="term" value="F:metal ion binding"/>
    <property type="evidence" value="ECO:0007669"/>
    <property type="project" value="UniProtKB-KW"/>
</dbReference>
<reference evidence="8 9" key="1">
    <citation type="journal article" date="2021" name="Sci. Rep.">
        <title>Genome sequencing of the multicellular alga Astrephomene provides insights into convergent evolution of germ-soma differentiation.</title>
        <authorList>
            <person name="Yamashita S."/>
            <person name="Yamamoto K."/>
            <person name="Matsuzaki R."/>
            <person name="Suzuki S."/>
            <person name="Yamaguchi H."/>
            <person name="Hirooka S."/>
            <person name="Minakuchi Y."/>
            <person name="Miyagishima S."/>
            <person name="Kawachi M."/>
            <person name="Toyoda A."/>
            <person name="Nozaki H."/>
        </authorList>
    </citation>
    <scope>NUCLEOTIDE SEQUENCE [LARGE SCALE GENOMIC DNA]</scope>
    <source>
        <strain evidence="8 9">NIES-4017</strain>
    </source>
</reference>
<keyword evidence="3" id="KW-0408">Iron</keyword>
<dbReference type="InterPro" id="IPR024521">
    <property type="entry name" value="ArsS-like_C"/>
</dbReference>
<dbReference type="Pfam" id="PF12345">
    <property type="entry name" value="DUF3641"/>
    <property type="match status" value="1"/>
</dbReference>
<feature type="domain" description="Radical SAM core" evidence="6">
    <location>
        <begin position="143"/>
        <end position="284"/>
    </location>
</feature>